<name>A0ABT1PSF4_9ACTN</name>
<reference evidence="2" key="1">
    <citation type="submission" date="2022-06" db="EMBL/GenBank/DDBJ databases">
        <title>Draft genome sequence of Streptomyces sp. RB6PN25 isolated from peat swamp forest in Thailand.</title>
        <authorList>
            <person name="Duangmal K."/>
            <person name="Klaysubun C."/>
        </authorList>
    </citation>
    <scope>NUCLEOTIDE SEQUENCE</scope>
    <source>
        <strain evidence="2">RB6PN25</strain>
    </source>
</reference>
<protein>
    <submittedName>
        <fullName evidence="2">DUF1918 domain-containing protein</fullName>
    </submittedName>
</protein>
<dbReference type="EMBL" id="JANFNG010000004">
    <property type="protein sequence ID" value="MCQ4080607.1"/>
    <property type="molecule type" value="Genomic_DNA"/>
</dbReference>
<accession>A0ABT1PSF4</accession>
<proteinExistence type="predicted"/>
<dbReference type="Pfam" id="PF08940">
    <property type="entry name" value="DUF1918"/>
    <property type="match status" value="1"/>
</dbReference>
<comment type="caution">
    <text evidence="2">The sequence shown here is derived from an EMBL/GenBank/DDBJ whole genome shotgun (WGS) entry which is preliminary data.</text>
</comment>
<gene>
    <name evidence="2" type="ORF">NGB36_08320</name>
</gene>
<dbReference type="SUPFAM" id="SSF50118">
    <property type="entry name" value="Cell growth inhibitor/plasmid maintenance toxic component"/>
    <property type="match status" value="1"/>
</dbReference>
<evidence type="ECO:0000313" key="2">
    <source>
        <dbReference type="EMBL" id="MCQ4080607.1"/>
    </source>
</evidence>
<organism evidence="2 3">
    <name type="scientific">Streptomyces humicola</name>
    <dbReference type="NCBI Taxonomy" id="2953240"/>
    <lineage>
        <taxon>Bacteria</taxon>
        <taxon>Bacillati</taxon>
        <taxon>Actinomycetota</taxon>
        <taxon>Actinomycetes</taxon>
        <taxon>Kitasatosporales</taxon>
        <taxon>Streptomycetaceae</taxon>
        <taxon>Streptomyces</taxon>
    </lineage>
</organism>
<evidence type="ECO:0000313" key="3">
    <source>
        <dbReference type="Proteomes" id="UP001057702"/>
    </source>
</evidence>
<dbReference type="InterPro" id="IPR015035">
    <property type="entry name" value="DUF1918"/>
</dbReference>
<feature type="domain" description="DUF1918" evidence="1">
    <location>
        <begin position="1"/>
        <end position="58"/>
    </location>
</feature>
<sequence length="74" mass="7944">MKAEVGDLVIVESPTTGTLRREGEIVGLHHADGTPPYDVRWADTGRVTLVYPGPDAHVQHIEHISGTRQGDGSS</sequence>
<dbReference type="Proteomes" id="UP001057702">
    <property type="component" value="Unassembled WGS sequence"/>
</dbReference>
<evidence type="ECO:0000259" key="1">
    <source>
        <dbReference type="Pfam" id="PF08940"/>
    </source>
</evidence>
<dbReference type="Gene3D" id="2.30.30.440">
    <property type="entry name" value="Domain of unknown function DUF1918"/>
    <property type="match status" value="1"/>
</dbReference>
<keyword evidence="3" id="KW-1185">Reference proteome</keyword>